<evidence type="ECO:0000313" key="1">
    <source>
        <dbReference type="EMBL" id="DAE25304.1"/>
    </source>
</evidence>
<accession>A0A8S5R1S6</accession>
<name>A0A8S5R1S6_9CAUD</name>
<sequence length="34" mass="3780">MTPLGPLLYILYIKIYNSSNVAMGAGCTRTNKEF</sequence>
<dbReference type="EMBL" id="BK015796">
    <property type="protein sequence ID" value="DAE25304.1"/>
    <property type="molecule type" value="Genomic_DNA"/>
</dbReference>
<organism evidence="1">
    <name type="scientific">Siphoviridae sp. ctj7g1</name>
    <dbReference type="NCBI Taxonomy" id="2826438"/>
    <lineage>
        <taxon>Viruses</taxon>
        <taxon>Duplodnaviria</taxon>
        <taxon>Heunggongvirae</taxon>
        <taxon>Uroviricota</taxon>
        <taxon>Caudoviricetes</taxon>
    </lineage>
</organism>
<protein>
    <submittedName>
        <fullName evidence="1">Uncharacterized protein</fullName>
    </submittedName>
</protein>
<reference evidence="1" key="1">
    <citation type="journal article" date="2021" name="Proc. Natl. Acad. Sci. U.S.A.">
        <title>A Catalog of Tens of Thousands of Viruses from Human Metagenomes Reveals Hidden Associations with Chronic Diseases.</title>
        <authorList>
            <person name="Tisza M.J."/>
            <person name="Buck C.B."/>
        </authorList>
    </citation>
    <scope>NUCLEOTIDE SEQUENCE</scope>
    <source>
        <strain evidence="1">Ctj7g1</strain>
    </source>
</reference>
<proteinExistence type="predicted"/>